<dbReference type="RefSeq" id="WP_183673069.1">
    <property type="nucleotide sequence ID" value="NZ_CBCRYX010000001.1"/>
</dbReference>
<feature type="chain" id="PRO_5040412697" evidence="2">
    <location>
        <begin position="21"/>
        <end position="360"/>
    </location>
</feature>
<keyword evidence="2" id="KW-0732">Signal</keyword>
<sequence>MRFRLILCLLALTLSACSQSEEKPGDVVVERKDNSEQDKQIADEKKDKDDKDNKDNENNKKTDMKKDTEDKSKEKQSYENLTVNDIVAMAIKEDSISDVSITADDLLSGSFEHIGVGPTTSVHKIDRLLLNPVDYHDHPGLTKNQKIYAVSQRKINAVSIIIIDEETNEIVITVSQYPAPYEELREIGYVFNIKDLFEKHYDDDLEKISQKVVLADEMTYEDYSKEDIIALAWLTYHYNDETIDSIPIEPTTPYLTYSDKSNEPLNPYNKDSTVPLPEGTTVILGEVLADGQVTFIDNKDGTFTYYLVPSHFHDLRWLDDDNYSLNESKKIINEAKVLPILEVPYDILQNYSNIVKPSEY</sequence>
<organism evidence="3 4">
    <name type="scientific">Nosocomiicoccus ampullae</name>
    <dbReference type="NCBI Taxonomy" id="489910"/>
    <lineage>
        <taxon>Bacteria</taxon>
        <taxon>Bacillati</taxon>
        <taxon>Bacillota</taxon>
        <taxon>Bacilli</taxon>
        <taxon>Bacillales</taxon>
        <taxon>Staphylococcaceae</taxon>
        <taxon>Nosocomiicoccus</taxon>
    </lineage>
</organism>
<protein>
    <submittedName>
        <fullName evidence="3">Uncharacterized protein</fullName>
    </submittedName>
</protein>
<evidence type="ECO:0000313" key="4">
    <source>
        <dbReference type="Proteomes" id="UP000579136"/>
    </source>
</evidence>
<feature type="signal peptide" evidence="2">
    <location>
        <begin position="1"/>
        <end position="20"/>
    </location>
</feature>
<keyword evidence="4" id="KW-1185">Reference proteome</keyword>
<dbReference type="PROSITE" id="PS51257">
    <property type="entry name" value="PROKAR_LIPOPROTEIN"/>
    <property type="match status" value="1"/>
</dbReference>
<evidence type="ECO:0000313" key="3">
    <source>
        <dbReference type="EMBL" id="MBB5175622.1"/>
    </source>
</evidence>
<accession>A0A9Q2CZ66</accession>
<evidence type="ECO:0000256" key="1">
    <source>
        <dbReference type="SAM" id="MobiDB-lite"/>
    </source>
</evidence>
<comment type="caution">
    <text evidence="3">The sequence shown here is derived from an EMBL/GenBank/DDBJ whole genome shotgun (WGS) entry which is preliminary data.</text>
</comment>
<dbReference type="Proteomes" id="UP000579136">
    <property type="component" value="Unassembled WGS sequence"/>
</dbReference>
<reference evidence="3 4" key="1">
    <citation type="submission" date="2020-08" db="EMBL/GenBank/DDBJ databases">
        <title>Genomic Encyclopedia of Type Strains, Phase IV (KMG-IV): sequencing the most valuable type-strain genomes for metagenomic binning, comparative biology and taxonomic classification.</title>
        <authorList>
            <person name="Goeker M."/>
        </authorList>
    </citation>
    <scope>NUCLEOTIDE SEQUENCE [LARGE SCALE GENOMIC DNA]</scope>
    <source>
        <strain evidence="3 4">DSM 19163</strain>
    </source>
</reference>
<evidence type="ECO:0000256" key="2">
    <source>
        <dbReference type="SAM" id="SignalP"/>
    </source>
</evidence>
<dbReference type="EMBL" id="JACHHF010000002">
    <property type="protein sequence ID" value="MBB5175622.1"/>
    <property type="molecule type" value="Genomic_DNA"/>
</dbReference>
<feature type="region of interest" description="Disordered" evidence="1">
    <location>
        <begin position="20"/>
        <end position="76"/>
    </location>
</feature>
<proteinExistence type="predicted"/>
<dbReference type="AlphaFoldDB" id="A0A9Q2CZ66"/>
<name>A0A9Q2CZ66_9STAP</name>
<gene>
    <name evidence="3" type="ORF">HNQ45_000492</name>
</gene>